<organism evidence="2 3">
    <name type="scientific">Tetrapyrgos nigripes</name>
    <dbReference type="NCBI Taxonomy" id="182062"/>
    <lineage>
        <taxon>Eukaryota</taxon>
        <taxon>Fungi</taxon>
        <taxon>Dikarya</taxon>
        <taxon>Basidiomycota</taxon>
        <taxon>Agaricomycotina</taxon>
        <taxon>Agaricomycetes</taxon>
        <taxon>Agaricomycetidae</taxon>
        <taxon>Agaricales</taxon>
        <taxon>Marasmiineae</taxon>
        <taxon>Marasmiaceae</taxon>
        <taxon>Tetrapyrgos</taxon>
    </lineage>
</organism>
<dbReference type="AlphaFoldDB" id="A0A8H5CG11"/>
<feature type="transmembrane region" description="Helical" evidence="1">
    <location>
        <begin position="111"/>
        <end position="130"/>
    </location>
</feature>
<feature type="transmembrane region" description="Helical" evidence="1">
    <location>
        <begin position="142"/>
        <end position="168"/>
    </location>
</feature>
<sequence>MSSGNFTFPDAGEPPSAYDFERTLLLGSFLGAMSWGIHFAVYGSAMYFSFVRLGDKRRGSNTLSWLFMPYMTIIFGLSTTYLGTSIQTNIDGYITHRNDPGGPAIFVQNSFRSTMVLICNNIFPTISIWLNDMLMIWRLYVIWGVYWIVSLTVVAFLGSFIMGTLLLFTSAQPGHTFNSADAIKFGTAFFSISLSLQVLITLIIVFRLIYLQRQATKALGNTPEYRDHYISAWTILLESSAMYGTLGLIFLILYNKNNPVSNVFLQLMVQWMCISSDLIILRVMSGSGWTTRTAEKYTSMIFQTPNQESTMSGRGNTIDVLEEV</sequence>
<keyword evidence="1" id="KW-0812">Transmembrane</keyword>
<feature type="transmembrane region" description="Helical" evidence="1">
    <location>
        <begin position="230"/>
        <end position="254"/>
    </location>
</feature>
<feature type="transmembrane region" description="Helical" evidence="1">
    <location>
        <begin position="188"/>
        <end position="210"/>
    </location>
</feature>
<dbReference type="Proteomes" id="UP000559256">
    <property type="component" value="Unassembled WGS sequence"/>
</dbReference>
<evidence type="ECO:0000313" key="3">
    <source>
        <dbReference type="Proteomes" id="UP000559256"/>
    </source>
</evidence>
<reference evidence="2 3" key="1">
    <citation type="journal article" date="2020" name="ISME J.">
        <title>Uncovering the hidden diversity of litter-decomposition mechanisms in mushroom-forming fungi.</title>
        <authorList>
            <person name="Floudas D."/>
            <person name="Bentzer J."/>
            <person name="Ahren D."/>
            <person name="Johansson T."/>
            <person name="Persson P."/>
            <person name="Tunlid A."/>
        </authorList>
    </citation>
    <scope>NUCLEOTIDE SEQUENCE [LARGE SCALE GENOMIC DNA]</scope>
    <source>
        <strain evidence="2 3">CBS 291.85</strain>
    </source>
</reference>
<dbReference type="OrthoDB" id="2905268at2759"/>
<dbReference type="EMBL" id="JAACJM010000176">
    <property type="protein sequence ID" value="KAF5340426.1"/>
    <property type="molecule type" value="Genomic_DNA"/>
</dbReference>
<keyword evidence="1" id="KW-1133">Transmembrane helix</keyword>
<name>A0A8H5CG11_9AGAR</name>
<evidence type="ECO:0000256" key="1">
    <source>
        <dbReference type="SAM" id="Phobius"/>
    </source>
</evidence>
<feature type="transmembrane region" description="Helical" evidence="1">
    <location>
        <begin position="24"/>
        <end position="50"/>
    </location>
</feature>
<evidence type="ECO:0000313" key="2">
    <source>
        <dbReference type="EMBL" id="KAF5340426.1"/>
    </source>
</evidence>
<gene>
    <name evidence="2" type="ORF">D9758_013545</name>
</gene>
<keyword evidence="1" id="KW-0472">Membrane</keyword>
<proteinExistence type="predicted"/>
<feature type="transmembrane region" description="Helical" evidence="1">
    <location>
        <begin position="62"/>
        <end position="83"/>
    </location>
</feature>
<feature type="transmembrane region" description="Helical" evidence="1">
    <location>
        <begin position="260"/>
        <end position="281"/>
    </location>
</feature>
<accession>A0A8H5CG11</accession>
<protein>
    <submittedName>
        <fullName evidence="2">Uncharacterized protein</fullName>
    </submittedName>
</protein>
<comment type="caution">
    <text evidence="2">The sequence shown here is derived from an EMBL/GenBank/DDBJ whole genome shotgun (WGS) entry which is preliminary data.</text>
</comment>
<keyword evidence="3" id="KW-1185">Reference proteome</keyword>